<feature type="transmembrane region" description="Helical" evidence="6">
    <location>
        <begin position="163"/>
        <end position="181"/>
    </location>
</feature>
<keyword evidence="5 6" id="KW-0472">Membrane</keyword>
<gene>
    <name evidence="8" type="ORF">OOZ53_06175</name>
</gene>
<evidence type="ECO:0000256" key="4">
    <source>
        <dbReference type="ARBA" id="ARBA00022989"/>
    </source>
</evidence>
<proteinExistence type="predicted"/>
<dbReference type="EMBL" id="JAPJZH010000003">
    <property type="protein sequence ID" value="MDA4844928.1"/>
    <property type="molecule type" value="Genomic_DNA"/>
</dbReference>
<dbReference type="InterPro" id="IPR043428">
    <property type="entry name" value="LivM-like"/>
</dbReference>
<keyword evidence="4 6" id="KW-1133">Transmembrane helix</keyword>
<feature type="transmembrane region" description="Helical" evidence="6">
    <location>
        <begin position="112"/>
        <end position="132"/>
    </location>
</feature>
<dbReference type="CDD" id="cd06581">
    <property type="entry name" value="TM_PBP1_LivM_like"/>
    <property type="match status" value="1"/>
</dbReference>
<evidence type="ECO:0000256" key="2">
    <source>
        <dbReference type="ARBA" id="ARBA00022475"/>
    </source>
</evidence>
<comment type="caution">
    <text evidence="8">The sequence shown here is derived from an EMBL/GenBank/DDBJ whole genome shotgun (WGS) entry which is preliminary data.</text>
</comment>
<dbReference type="PANTHER" id="PTHR30482:SF1">
    <property type="entry name" value="BRANCHED-CHAIN AMINO ACID TRANSPORT PERMEASE PROTEIN LIVM-RELATED"/>
    <property type="match status" value="1"/>
</dbReference>
<protein>
    <submittedName>
        <fullName evidence="8">Branched-chain amino acid ABC transporter permease</fullName>
    </submittedName>
</protein>
<feature type="transmembrane region" description="Helical" evidence="6">
    <location>
        <begin position="138"/>
        <end position="156"/>
    </location>
</feature>
<evidence type="ECO:0000256" key="1">
    <source>
        <dbReference type="ARBA" id="ARBA00004651"/>
    </source>
</evidence>
<dbReference type="Proteomes" id="UP001148313">
    <property type="component" value="Unassembled WGS sequence"/>
</dbReference>
<evidence type="ECO:0000256" key="3">
    <source>
        <dbReference type="ARBA" id="ARBA00022692"/>
    </source>
</evidence>
<feature type="transmembrane region" description="Helical" evidence="6">
    <location>
        <begin position="298"/>
        <end position="326"/>
    </location>
</feature>
<organism evidence="8 9">
    <name type="scientific">Hoeflea poritis</name>
    <dbReference type="NCBI Taxonomy" id="2993659"/>
    <lineage>
        <taxon>Bacteria</taxon>
        <taxon>Pseudomonadati</taxon>
        <taxon>Pseudomonadota</taxon>
        <taxon>Alphaproteobacteria</taxon>
        <taxon>Hyphomicrobiales</taxon>
        <taxon>Rhizobiaceae</taxon>
        <taxon>Hoeflea</taxon>
    </lineage>
</organism>
<sequence>MAQDKKYYPIGQRPHELLFYPPGDEPLRRRRLPGTRRHLFKWRSRANPKTLQQERRLADKRPLWWAIGLGALVIATPFLSNSMITIAAIFCMFAAINVLWTLVIGTAGIFSLATLAIVGIGGYAAAALNVWLGLPWPLMFVAGGLAGLLIGGFLALPSTRLDGLYYALLTMGFAEICRVFVVQLKALGPTNGSINNVGSFIPKDWFLQRPGLLLGFGGAFLLLLLSLLIFRIVNSERLGMLLQTAREEEAYAEAVGIDYRRARMYVFLITSGSLGVIGAFYAMFYMSISPSIFSLDQLLLLFAMIVIGGLGRSEGAVIGTAVVVLIDKGMLELGPLRILLIAAIMLVVTLFANNGLVGIREQFRNYRNRKKSEARARRTEKGGEVMPEEAIEFTDKQEIYYRRFQKRLRDHLKTLITDELIEEHRKSPLGKHSDALNRVLNYFRRGEMADKYAIMRQPDGFHRYKIVAFSGERGAPPRLVDDRIYEDINEAYHAVFLLRVNDLLES</sequence>
<reference evidence="8" key="1">
    <citation type="submission" date="2022-11" db="EMBL/GenBank/DDBJ databases">
        <title>Hoeflea poritis sp. nov., isolated from scleractinian coral Porites lutea.</title>
        <authorList>
            <person name="Zhang G."/>
            <person name="Wei Q."/>
            <person name="Cai L."/>
        </authorList>
    </citation>
    <scope>NUCLEOTIDE SEQUENCE</scope>
    <source>
        <strain evidence="8">E7-10</strain>
    </source>
</reference>
<keyword evidence="9" id="KW-1185">Reference proteome</keyword>
<dbReference type="InterPro" id="IPR001851">
    <property type="entry name" value="ABC_transp_permease"/>
</dbReference>
<feature type="transmembrane region" description="Helical" evidence="6">
    <location>
        <begin position="63"/>
        <end position="80"/>
    </location>
</feature>
<feature type="transmembrane region" description="Helical" evidence="6">
    <location>
        <begin position="212"/>
        <end position="233"/>
    </location>
</feature>
<evidence type="ECO:0000256" key="5">
    <source>
        <dbReference type="ARBA" id="ARBA00023136"/>
    </source>
</evidence>
<dbReference type="Pfam" id="PF02653">
    <property type="entry name" value="BPD_transp_2"/>
    <property type="match status" value="1"/>
</dbReference>
<evidence type="ECO:0000259" key="7">
    <source>
        <dbReference type="Pfam" id="PF26354"/>
    </source>
</evidence>
<evidence type="ECO:0000313" key="9">
    <source>
        <dbReference type="Proteomes" id="UP001148313"/>
    </source>
</evidence>
<dbReference type="PANTHER" id="PTHR30482">
    <property type="entry name" value="HIGH-AFFINITY BRANCHED-CHAIN AMINO ACID TRANSPORT SYSTEM PERMEASE"/>
    <property type="match status" value="1"/>
</dbReference>
<feature type="transmembrane region" description="Helical" evidence="6">
    <location>
        <begin position="86"/>
        <end position="105"/>
    </location>
</feature>
<dbReference type="InterPro" id="IPR058713">
    <property type="entry name" value="DMF_alpha_dom"/>
</dbReference>
<keyword evidence="2" id="KW-1003">Cell membrane</keyword>
<feature type="transmembrane region" description="Helical" evidence="6">
    <location>
        <begin position="265"/>
        <end position="286"/>
    </location>
</feature>
<evidence type="ECO:0000313" key="8">
    <source>
        <dbReference type="EMBL" id="MDA4844928.1"/>
    </source>
</evidence>
<feature type="transmembrane region" description="Helical" evidence="6">
    <location>
        <begin position="338"/>
        <end position="359"/>
    </location>
</feature>
<keyword evidence="3 6" id="KW-0812">Transmembrane</keyword>
<accession>A0ABT4VLL2</accession>
<evidence type="ECO:0000256" key="6">
    <source>
        <dbReference type="SAM" id="Phobius"/>
    </source>
</evidence>
<comment type="subcellular location">
    <subcellularLocation>
        <location evidence="1">Cell membrane</location>
        <topology evidence="1">Multi-pass membrane protein</topology>
    </subcellularLocation>
</comment>
<dbReference type="RefSeq" id="WP_271088475.1">
    <property type="nucleotide sequence ID" value="NZ_JAPJZH010000003.1"/>
</dbReference>
<name>A0ABT4VLL2_9HYPH</name>
<feature type="domain" description="N,N-dimethylformamidase alpha subunit" evidence="7">
    <location>
        <begin position="400"/>
        <end position="504"/>
    </location>
</feature>
<dbReference type="Pfam" id="PF26354">
    <property type="entry name" value="DMF_alpha"/>
    <property type="match status" value="1"/>
</dbReference>